<evidence type="ECO:0000256" key="1">
    <source>
        <dbReference type="ARBA" id="ARBA00004481"/>
    </source>
</evidence>
<evidence type="ECO:0000256" key="5">
    <source>
        <dbReference type="ARBA" id="ARBA00022927"/>
    </source>
</evidence>
<dbReference type="GO" id="GO:0010008">
    <property type="term" value="C:endosome membrane"/>
    <property type="evidence" value="ECO:0007669"/>
    <property type="project" value="UniProtKB-SubCell"/>
</dbReference>
<feature type="compositionally biased region" description="Low complexity" evidence="10">
    <location>
        <begin position="225"/>
        <end position="236"/>
    </location>
</feature>
<feature type="region of interest" description="Disordered" evidence="10">
    <location>
        <begin position="399"/>
        <end position="436"/>
    </location>
</feature>
<dbReference type="GO" id="GO:0042147">
    <property type="term" value="P:retrograde transport, endosome to Golgi"/>
    <property type="evidence" value="ECO:0007669"/>
    <property type="project" value="InterPro"/>
</dbReference>
<evidence type="ECO:0000256" key="7">
    <source>
        <dbReference type="ARBA" id="ARBA00023121"/>
    </source>
</evidence>
<dbReference type="GO" id="GO:0005829">
    <property type="term" value="C:cytosol"/>
    <property type="evidence" value="ECO:0007669"/>
    <property type="project" value="GOC"/>
</dbReference>
<dbReference type="Pfam" id="PF00787">
    <property type="entry name" value="PX"/>
    <property type="match status" value="1"/>
</dbReference>
<keyword evidence="6" id="KW-0072">Autophagy</keyword>
<feature type="coiled-coil region" evidence="9">
    <location>
        <begin position="360"/>
        <end position="387"/>
    </location>
</feature>
<keyword evidence="4" id="KW-0967">Endosome</keyword>
<evidence type="ECO:0000313" key="13">
    <source>
        <dbReference type="Proteomes" id="UP000054097"/>
    </source>
</evidence>
<evidence type="ECO:0000256" key="4">
    <source>
        <dbReference type="ARBA" id="ARBA00022753"/>
    </source>
</evidence>
<dbReference type="InterPro" id="IPR051079">
    <property type="entry name" value="Sorting_Nexin_Autophagy"/>
</dbReference>
<feature type="region of interest" description="Disordered" evidence="10">
    <location>
        <begin position="1"/>
        <end position="56"/>
    </location>
</feature>
<dbReference type="GO" id="GO:0006914">
    <property type="term" value="P:autophagy"/>
    <property type="evidence" value="ECO:0007669"/>
    <property type="project" value="UniProtKB-KW"/>
</dbReference>
<proteinExistence type="inferred from homology"/>
<evidence type="ECO:0000256" key="10">
    <source>
        <dbReference type="SAM" id="MobiDB-lite"/>
    </source>
</evidence>
<dbReference type="InterPro" id="IPR027267">
    <property type="entry name" value="AH/BAR_dom_sf"/>
</dbReference>
<sequence length="578" mass="64093">MADFEEDPNPFGDNEHEQTVPITPPPRFDEEEQPPATPAKPPMSPPPSATPQGYKGYPGLTPKTSFCCVRDEYLHSDDAEIQIVDALKMTDHTGKIYIAYVIRTGNSDARRRYSEFESLRTGLVKLYPTLIIPPIPSKQSLGDYAIKQSKAKEDATMISRRKRMLQAFLNRIARHPVLSNEHVFHRFLDGEVSWSEVLHTPPLSMVPKNILRAPAHNPTDPNPPAAYSALPSPSAAASLRHPDQRFLDSEAFTNKFASHLSGTMEKVTRRTMKRWSDHSQDNAELGAILNGFSLSETGALASAVEKTGQAVDATYMSTARLLQDMEQTWAEPLHEYAQFAEIIKKLLVFRHQKHVQFEMTKAALENKREVMDELDRSEAEAQRLQSALSGSTIVGEASAPRRGTSLLSGEGTVVGSNQSIPTQSPYSTPMRRKTSSGGGLLSALSYSIQGMMDVDPETARRSTISKTKESISVLEEALQASVQDLKYSTSTIQADLDRFQRQKVADMREMCISMARIHKDWSRKNLDAWEEAKKEILKIQPHPNRLPEDIPLPKSPTSPTAPAGPGISSVAGHTTTQE</sequence>
<dbReference type="InterPro" id="IPR044106">
    <property type="entry name" value="PX_Snx41/Atg20"/>
</dbReference>
<comment type="subcellular location">
    <subcellularLocation>
        <location evidence="1">Endosome membrane</location>
        <topology evidence="1">Peripheral membrane protein</topology>
    </subcellularLocation>
</comment>
<dbReference type="PROSITE" id="PS50195">
    <property type="entry name" value="PX"/>
    <property type="match status" value="1"/>
</dbReference>
<keyword evidence="8" id="KW-0472">Membrane</keyword>
<protein>
    <recommendedName>
        <fullName evidence="11">PX domain-containing protein</fullName>
    </recommendedName>
</protein>
<dbReference type="STRING" id="933852.A0A0C3B7R8"/>
<evidence type="ECO:0000256" key="2">
    <source>
        <dbReference type="ARBA" id="ARBA00010883"/>
    </source>
</evidence>
<organism evidence="12 13">
    <name type="scientific">Serendipita vermifera MAFF 305830</name>
    <dbReference type="NCBI Taxonomy" id="933852"/>
    <lineage>
        <taxon>Eukaryota</taxon>
        <taxon>Fungi</taxon>
        <taxon>Dikarya</taxon>
        <taxon>Basidiomycota</taxon>
        <taxon>Agaricomycotina</taxon>
        <taxon>Agaricomycetes</taxon>
        <taxon>Sebacinales</taxon>
        <taxon>Serendipitaceae</taxon>
        <taxon>Serendipita</taxon>
    </lineage>
</organism>
<dbReference type="GO" id="GO:0015031">
    <property type="term" value="P:protein transport"/>
    <property type="evidence" value="ECO:0007669"/>
    <property type="project" value="UniProtKB-KW"/>
</dbReference>
<feature type="domain" description="PX" evidence="11">
    <location>
        <begin position="75"/>
        <end position="194"/>
    </location>
</feature>
<accession>A0A0C3B7R8</accession>
<keyword evidence="13" id="KW-1185">Reference proteome</keyword>
<evidence type="ECO:0000313" key="12">
    <source>
        <dbReference type="EMBL" id="KIM32870.1"/>
    </source>
</evidence>
<dbReference type="EMBL" id="KN824279">
    <property type="protein sequence ID" value="KIM32870.1"/>
    <property type="molecule type" value="Genomic_DNA"/>
</dbReference>
<feature type="compositionally biased region" description="Pro residues" evidence="10">
    <location>
        <begin position="35"/>
        <end position="49"/>
    </location>
</feature>
<dbReference type="PANTHER" id="PTHR46979:SF2">
    <property type="entry name" value="SORTING NEXIN-41"/>
    <property type="match status" value="1"/>
</dbReference>
<reference evidence="13" key="2">
    <citation type="submission" date="2015-01" db="EMBL/GenBank/DDBJ databases">
        <title>Evolutionary Origins and Diversification of the Mycorrhizal Mutualists.</title>
        <authorList>
            <consortium name="DOE Joint Genome Institute"/>
            <consortium name="Mycorrhizal Genomics Consortium"/>
            <person name="Kohler A."/>
            <person name="Kuo A."/>
            <person name="Nagy L.G."/>
            <person name="Floudas D."/>
            <person name="Copeland A."/>
            <person name="Barry K.W."/>
            <person name="Cichocki N."/>
            <person name="Veneault-Fourrey C."/>
            <person name="LaButti K."/>
            <person name="Lindquist E.A."/>
            <person name="Lipzen A."/>
            <person name="Lundell T."/>
            <person name="Morin E."/>
            <person name="Murat C."/>
            <person name="Riley R."/>
            <person name="Ohm R."/>
            <person name="Sun H."/>
            <person name="Tunlid A."/>
            <person name="Henrissat B."/>
            <person name="Grigoriev I.V."/>
            <person name="Hibbett D.S."/>
            <person name="Martin F."/>
        </authorList>
    </citation>
    <scope>NUCLEOTIDE SEQUENCE [LARGE SCALE GENOMIC DNA]</scope>
    <source>
        <strain evidence="13">MAFF 305830</strain>
    </source>
</reference>
<feature type="region of interest" description="Disordered" evidence="10">
    <location>
        <begin position="541"/>
        <end position="578"/>
    </location>
</feature>
<evidence type="ECO:0000256" key="8">
    <source>
        <dbReference type="ARBA" id="ARBA00023136"/>
    </source>
</evidence>
<dbReference type="Gene3D" id="1.20.1270.60">
    <property type="entry name" value="Arfaptin homology (AH) domain/BAR domain"/>
    <property type="match status" value="1"/>
</dbReference>
<keyword evidence="3" id="KW-0813">Transport</keyword>
<reference evidence="12 13" key="1">
    <citation type="submission" date="2014-04" db="EMBL/GenBank/DDBJ databases">
        <authorList>
            <consortium name="DOE Joint Genome Institute"/>
            <person name="Kuo A."/>
            <person name="Zuccaro A."/>
            <person name="Kohler A."/>
            <person name="Nagy L.G."/>
            <person name="Floudas D."/>
            <person name="Copeland A."/>
            <person name="Barry K.W."/>
            <person name="Cichocki N."/>
            <person name="Veneault-Fourrey C."/>
            <person name="LaButti K."/>
            <person name="Lindquist E.A."/>
            <person name="Lipzen A."/>
            <person name="Lundell T."/>
            <person name="Morin E."/>
            <person name="Murat C."/>
            <person name="Sun H."/>
            <person name="Tunlid A."/>
            <person name="Henrissat B."/>
            <person name="Grigoriev I.V."/>
            <person name="Hibbett D.S."/>
            <person name="Martin F."/>
            <person name="Nordberg H.P."/>
            <person name="Cantor M.N."/>
            <person name="Hua S.X."/>
        </authorList>
    </citation>
    <scope>NUCLEOTIDE SEQUENCE [LARGE SCALE GENOMIC DNA]</scope>
    <source>
        <strain evidence="12 13">MAFF 305830</strain>
    </source>
</reference>
<dbReference type="GO" id="GO:0035091">
    <property type="term" value="F:phosphatidylinositol binding"/>
    <property type="evidence" value="ECO:0007669"/>
    <property type="project" value="InterPro"/>
</dbReference>
<dbReference type="Gene3D" id="3.30.1520.10">
    <property type="entry name" value="Phox-like domain"/>
    <property type="match status" value="1"/>
</dbReference>
<dbReference type="HOGENOM" id="CLU_014456_1_1_1"/>
<gene>
    <name evidence="12" type="ORF">M408DRAFT_326587</name>
</gene>
<dbReference type="SUPFAM" id="SSF64268">
    <property type="entry name" value="PX domain"/>
    <property type="match status" value="1"/>
</dbReference>
<dbReference type="InterPro" id="IPR001683">
    <property type="entry name" value="PX_dom"/>
</dbReference>
<evidence type="ECO:0000256" key="6">
    <source>
        <dbReference type="ARBA" id="ARBA00023006"/>
    </source>
</evidence>
<keyword evidence="7" id="KW-0446">Lipid-binding</keyword>
<dbReference type="InterPro" id="IPR036871">
    <property type="entry name" value="PX_dom_sf"/>
</dbReference>
<dbReference type="SMART" id="SM00312">
    <property type="entry name" value="PX"/>
    <property type="match status" value="1"/>
</dbReference>
<feature type="region of interest" description="Disordered" evidence="10">
    <location>
        <begin position="216"/>
        <end position="236"/>
    </location>
</feature>
<name>A0A0C3B7R8_SERVB</name>
<dbReference type="OrthoDB" id="289314at2759"/>
<evidence type="ECO:0000256" key="9">
    <source>
        <dbReference type="SAM" id="Coils"/>
    </source>
</evidence>
<feature type="compositionally biased region" description="Polar residues" evidence="10">
    <location>
        <begin position="414"/>
        <end position="427"/>
    </location>
</feature>
<evidence type="ECO:0000259" key="11">
    <source>
        <dbReference type="PROSITE" id="PS50195"/>
    </source>
</evidence>
<dbReference type="AlphaFoldDB" id="A0A0C3B7R8"/>
<keyword evidence="5" id="KW-0653">Protein transport</keyword>
<comment type="similarity">
    <text evidence="2">Belongs to the sorting nexin family.</text>
</comment>
<dbReference type="PANTHER" id="PTHR46979">
    <property type="entry name" value="SORTING NEXIN-41"/>
    <property type="match status" value="1"/>
</dbReference>
<keyword evidence="9" id="KW-0175">Coiled coil</keyword>
<evidence type="ECO:0000256" key="3">
    <source>
        <dbReference type="ARBA" id="ARBA00022448"/>
    </source>
</evidence>
<dbReference type="CDD" id="cd06867">
    <property type="entry name" value="PX_SNX41_42"/>
    <property type="match status" value="1"/>
</dbReference>
<dbReference type="Proteomes" id="UP000054097">
    <property type="component" value="Unassembled WGS sequence"/>
</dbReference>